<dbReference type="InterPro" id="IPR036873">
    <property type="entry name" value="Rhodanese-like_dom_sf"/>
</dbReference>
<dbReference type="GO" id="GO:0004792">
    <property type="term" value="F:thiosulfate-cyanide sulfurtransferase activity"/>
    <property type="evidence" value="ECO:0007669"/>
    <property type="project" value="InterPro"/>
</dbReference>
<comment type="caution">
    <text evidence="7">The sequence shown here is derived from an EMBL/GenBank/DDBJ whole genome shotgun (WGS) entry which is preliminary data.</text>
</comment>
<keyword evidence="3 5" id="KW-0808">Transferase</keyword>
<dbReference type="GO" id="GO:0005739">
    <property type="term" value="C:mitochondrion"/>
    <property type="evidence" value="ECO:0007669"/>
    <property type="project" value="TreeGrafter"/>
</dbReference>
<dbReference type="AlphaFoldDB" id="A0AAN9GJT1"/>
<organism evidence="7 8">
    <name type="scientific">Littorina saxatilis</name>
    <dbReference type="NCBI Taxonomy" id="31220"/>
    <lineage>
        <taxon>Eukaryota</taxon>
        <taxon>Metazoa</taxon>
        <taxon>Spiralia</taxon>
        <taxon>Lophotrochozoa</taxon>
        <taxon>Mollusca</taxon>
        <taxon>Gastropoda</taxon>
        <taxon>Caenogastropoda</taxon>
        <taxon>Littorinimorpha</taxon>
        <taxon>Littorinoidea</taxon>
        <taxon>Littorinidae</taxon>
        <taxon>Littorina</taxon>
    </lineage>
</organism>
<reference evidence="7 8" key="1">
    <citation type="submission" date="2024-02" db="EMBL/GenBank/DDBJ databases">
        <title>Chromosome-scale genome assembly of the rough periwinkle Littorina saxatilis.</title>
        <authorList>
            <person name="De Jode A."/>
            <person name="Faria R."/>
            <person name="Formenti G."/>
            <person name="Sims Y."/>
            <person name="Smith T.P."/>
            <person name="Tracey A."/>
            <person name="Wood J.M.D."/>
            <person name="Zagrodzka Z.B."/>
            <person name="Johannesson K."/>
            <person name="Butlin R.K."/>
            <person name="Leder E.H."/>
        </authorList>
    </citation>
    <scope>NUCLEOTIDE SEQUENCE [LARGE SCALE GENOMIC DNA]</scope>
    <source>
        <strain evidence="7">Snail1</strain>
        <tissue evidence="7">Muscle</tissue>
    </source>
</reference>
<protein>
    <recommendedName>
        <fullName evidence="5">Sulfurtransferase</fullName>
    </recommendedName>
</protein>
<feature type="domain" description="Rhodanese" evidence="6">
    <location>
        <begin position="170"/>
        <end position="285"/>
    </location>
</feature>
<dbReference type="PANTHER" id="PTHR11364">
    <property type="entry name" value="THIOSULFATE SULFERTANSFERASE"/>
    <property type="match status" value="1"/>
</dbReference>
<dbReference type="Proteomes" id="UP001374579">
    <property type="component" value="Unassembled WGS sequence"/>
</dbReference>
<dbReference type="FunFam" id="3.40.250.10:FF:000015">
    <property type="entry name" value="Sulfurtransferase"/>
    <property type="match status" value="1"/>
</dbReference>
<dbReference type="Gene3D" id="3.40.250.10">
    <property type="entry name" value="Rhodanese-like domain"/>
    <property type="match status" value="2"/>
</dbReference>
<dbReference type="CDD" id="cd01448">
    <property type="entry name" value="TST_Repeat_1"/>
    <property type="match status" value="1"/>
</dbReference>
<keyword evidence="4" id="KW-0677">Repeat</keyword>
<evidence type="ECO:0000256" key="3">
    <source>
        <dbReference type="ARBA" id="ARBA00022679"/>
    </source>
</evidence>
<dbReference type="InterPro" id="IPR001307">
    <property type="entry name" value="Thiosulphate_STrfase_CS"/>
</dbReference>
<accession>A0AAN9GJT1</accession>
<evidence type="ECO:0000256" key="4">
    <source>
        <dbReference type="ARBA" id="ARBA00022737"/>
    </source>
</evidence>
<dbReference type="Pfam" id="PF00581">
    <property type="entry name" value="Rhodanese"/>
    <property type="match status" value="2"/>
</dbReference>
<dbReference type="CDD" id="cd01449">
    <property type="entry name" value="TST_Repeat_2"/>
    <property type="match status" value="1"/>
</dbReference>
<comment type="subcellular location">
    <subcellularLocation>
        <location evidence="1">Cytoplasm</location>
    </subcellularLocation>
</comment>
<evidence type="ECO:0000313" key="7">
    <source>
        <dbReference type="EMBL" id="KAK7111137.1"/>
    </source>
</evidence>
<dbReference type="InterPro" id="IPR045078">
    <property type="entry name" value="TST/MPST-like"/>
</dbReference>
<evidence type="ECO:0000259" key="6">
    <source>
        <dbReference type="PROSITE" id="PS50206"/>
    </source>
</evidence>
<evidence type="ECO:0000256" key="1">
    <source>
        <dbReference type="ARBA" id="ARBA00004496"/>
    </source>
</evidence>
<evidence type="ECO:0000256" key="2">
    <source>
        <dbReference type="ARBA" id="ARBA00022490"/>
    </source>
</evidence>
<sequence length="291" mass="32804">MNSVNAIVTVKWLVEKLAASPKNFRVLDGSWHLPSTKRNPRAEYAREHIPGAMFFDIDGCADQDTKLNHMLPKPAEFENYVGKLGINNDTHVVVYDNNDRFPVFSAPRVWWTFRVFGHDNISVLEGGLQKWKKNNNTVTDALVQVPTEKFTARFNPDLVKRFDDMTAWLKDHSFSLVDARPAGRFEGKAPEPRPDIKSGSIPGSVNLPFLDLMDEEKKTFKSKEEILQMFEQLSVDLSKPVSATCGSGITACMVALAAHVSGKEDVAVYDGSWTEWYKRATPEQMKNVPKD</sequence>
<dbReference type="PROSITE" id="PS00683">
    <property type="entry name" value="RHODANESE_2"/>
    <property type="match status" value="1"/>
</dbReference>
<dbReference type="EMBL" id="JBAMIC010000002">
    <property type="protein sequence ID" value="KAK7111137.1"/>
    <property type="molecule type" value="Genomic_DNA"/>
</dbReference>
<dbReference type="PROSITE" id="PS50206">
    <property type="entry name" value="RHODANESE_3"/>
    <property type="match status" value="2"/>
</dbReference>
<keyword evidence="2" id="KW-0963">Cytoplasm</keyword>
<feature type="domain" description="Rhodanese" evidence="6">
    <location>
        <begin position="20"/>
        <end position="140"/>
    </location>
</feature>
<dbReference type="FunFam" id="3.40.250.10:FF:000001">
    <property type="entry name" value="Sulfurtransferase"/>
    <property type="match status" value="1"/>
</dbReference>
<dbReference type="SMART" id="SM00450">
    <property type="entry name" value="RHOD"/>
    <property type="match status" value="2"/>
</dbReference>
<dbReference type="PANTHER" id="PTHR11364:SF27">
    <property type="entry name" value="SULFURTRANSFERASE"/>
    <property type="match status" value="1"/>
</dbReference>
<evidence type="ECO:0000313" key="8">
    <source>
        <dbReference type="Proteomes" id="UP001374579"/>
    </source>
</evidence>
<proteinExistence type="predicted"/>
<dbReference type="PROSITE" id="PS00380">
    <property type="entry name" value="RHODANESE_1"/>
    <property type="match status" value="1"/>
</dbReference>
<gene>
    <name evidence="7" type="ORF">V1264_010821</name>
</gene>
<keyword evidence="8" id="KW-1185">Reference proteome</keyword>
<dbReference type="NCBIfam" id="NF008557">
    <property type="entry name" value="PRK11493.1"/>
    <property type="match status" value="1"/>
</dbReference>
<dbReference type="SUPFAM" id="SSF52821">
    <property type="entry name" value="Rhodanese/Cell cycle control phosphatase"/>
    <property type="match status" value="2"/>
</dbReference>
<name>A0AAN9GJT1_9CAEN</name>
<dbReference type="InterPro" id="IPR001763">
    <property type="entry name" value="Rhodanese-like_dom"/>
</dbReference>
<evidence type="ECO:0000256" key="5">
    <source>
        <dbReference type="RuleBase" id="RU000507"/>
    </source>
</evidence>